<dbReference type="SUPFAM" id="SSF51735">
    <property type="entry name" value="NAD(P)-binding Rossmann-fold domains"/>
    <property type="match status" value="1"/>
</dbReference>
<keyword evidence="5" id="KW-1185">Reference proteome</keyword>
<proteinExistence type="inferred from homology"/>
<dbReference type="Pfam" id="PF00106">
    <property type="entry name" value="adh_short"/>
    <property type="match status" value="1"/>
</dbReference>
<name>A0ABQ4CFX6_9ACTN</name>
<dbReference type="PRINTS" id="PR00080">
    <property type="entry name" value="SDRFAMILY"/>
</dbReference>
<protein>
    <submittedName>
        <fullName evidence="4">Retinol dehydrogenase</fullName>
    </submittedName>
</protein>
<evidence type="ECO:0000256" key="3">
    <source>
        <dbReference type="RuleBase" id="RU000363"/>
    </source>
</evidence>
<gene>
    <name evidence="4" type="ORF">Air01nite_77690</name>
</gene>
<reference evidence="4 5" key="1">
    <citation type="submission" date="2021-01" db="EMBL/GenBank/DDBJ databases">
        <title>Whole genome shotgun sequence of Asanoa iriomotensis NBRC 100142.</title>
        <authorList>
            <person name="Komaki H."/>
            <person name="Tamura T."/>
        </authorList>
    </citation>
    <scope>NUCLEOTIDE SEQUENCE [LARGE SCALE GENOMIC DNA]</scope>
    <source>
        <strain evidence="4 5">NBRC 100142</strain>
    </source>
</reference>
<dbReference type="InterPro" id="IPR036291">
    <property type="entry name" value="NAD(P)-bd_dom_sf"/>
</dbReference>
<sequence>MDLRDRTVVLTGATEGIGRATAVRLAGRVGHLVLHGLEPRAEVLGFLAGLGGDVTYLSADFGHLDQIAGLAESIRGTADRVDLLVNNAGRPGARRRADSADGIEATLQTNYLSTVVLTTALRDRLGRVLNIASATHLSARLRLADLGLAAGGYSAVGAYAQSKLAIVTYTCWLAGRLDGRTAEAASMHPGVIRSRLLAGMFSIEGDPPEHGADNIVRVATRGGSINGRYFDETEPARPNPTAEDAATQRELMNRTATLLAPIGIDPTAR</sequence>
<accession>A0ABQ4CFX6</accession>
<dbReference type="EMBL" id="BONC01000121">
    <property type="protein sequence ID" value="GIF61674.1"/>
    <property type="molecule type" value="Genomic_DNA"/>
</dbReference>
<dbReference type="PANTHER" id="PTHR43157">
    <property type="entry name" value="PHOSPHATIDYLINOSITOL-GLYCAN BIOSYNTHESIS CLASS F PROTEIN-RELATED"/>
    <property type="match status" value="1"/>
</dbReference>
<evidence type="ECO:0000256" key="1">
    <source>
        <dbReference type="ARBA" id="ARBA00006484"/>
    </source>
</evidence>
<organism evidence="4 5">
    <name type="scientific">Asanoa iriomotensis</name>
    <dbReference type="NCBI Taxonomy" id="234613"/>
    <lineage>
        <taxon>Bacteria</taxon>
        <taxon>Bacillati</taxon>
        <taxon>Actinomycetota</taxon>
        <taxon>Actinomycetes</taxon>
        <taxon>Micromonosporales</taxon>
        <taxon>Micromonosporaceae</taxon>
        <taxon>Asanoa</taxon>
    </lineage>
</organism>
<dbReference type="InterPro" id="IPR020904">
    <property type="entry name" value="Sc_DH/Rdtase_CS"/>
</dbReference>
<dbReference type="Gene3D" id="3.40.50.720">
    <property type="entry name" value="NAD(P)-binding Rossmann-like Domain"/>
    <property type="match status" value="1"/>
</dbReference>
<dbReference type="InterPro" id="IPR002347">
    <property type="entry name" value="SDR_fam"/>
</dbReference>
<dbReference type="Proteomes" id="UP000624325">
    <property type="component" value="Unassembled WGS sequence"/>
</dbReference>
<dbReference type="PANTHER" id="PTHR43157:SF31">
    <property type="entry name" value="PHOSPHATIDYLINOSITOL-GLYCAN BIOSYNTHESIS CLASS F PROTEIN"/>
    <property type="match status" value="1"/>
</dbReference>
<dbReference type="PROSITE" id="PS00061">
    <property type="entry name" value="ADH_SHORT"/>
    <property type="match status" value="1"/>
</dbReference>
<comment type="similarity">
    <text evidence="1 3">Belongs to the short-chain dehydrogenases/reductases (SDR) family.</text>
</comment>
<dbReference type="PRINTS" id="PR00081">
    <property type="entry name" value="GDHRDH"/>
</dbReference>
<evidence type="ECO:0000313" key="4">
    <source>
        <dbReference type="EMBL" id="GIF61674.1"/>
    </source>
</evidence>
<dbReference type="RefSeq" id="WP_203708487.1">
    <property type="nucleotide sequence ID" value="NZ_BAAALU010000007.1"/>
</dbReference>
<evidence type="ECO:0000313" key="5">
    <source>
        <dbReference type="Proteomes" id="UP000624325"/>
    </source>
</evidence>
<evidence type="ECO:0000256" key="2">
    <source>
        <dbReference type="ARBA" id="ARBA00023002"/>
    </source>
</evidence>
<comment type="caution">
    <text evidence="4">The sequence shown here is derived from an EMBL/GenBank/DDBJ whole genome shotgun (WGS) entry which is preliminary data.</text>
</comment>
<keyword evidence="2" id="KW-0560">Oxidoreductase</keyword>